<dbReference type="EMBL" id="CP013244">
    <property type="protein sequence ID" value="ANP45167.1"/>
    <property type="molecule type" value="Genomic_DNA"/>
</dbReference>
<dbReference type="InterPro" id="IPR003661">
    <property type="entry name" value="HisK_dim/P_dom"/>
</dbReference>
<dbReference type="PROSITE" id="PS50109">
    <property type="entry name" value="HIS_KIN"/>
    <property type="match status" value="1"/>
</dbReference>
<proteinExistence type="predicted"/>
<dbReference type="Gene3D" id="1.10.287.130">
    <property type="match status" value="1"/>
</dbReference>
<sequence length="472" mass="50356">MSTAAPLRGVWIMTIRRFAEVAWTRHGPTRYASVALTPILVGFLVPGWWWALCSLGALVGVIIDFRAQAAFNRLAANAENLDDAGLQQAVKHHMVTLGAITAAYIAPYVALAFAPQPAPVVGLLFCAGAALVCATLHVMTRTMIFYTVPFVIVGLILNAYTLTTGVDAIILALMAGIMGLNAIVAARGGARSFGDIIGARLKAEEAAEDLERRVEERTAQLAVATKRAQAANKAKSMFLANMSHELRTPLNAVIGYSEIIEEDLDSGDTSSSVGDLAKIRNSATHLLTLINEILDLSRIESGKLDLKPAAFDIGALLRGAMDTVKPTAAKNRTTCQVTLAPGLSVMTADETRVRQCVLNLLSNAAKFTQNGVIALDMRWCRIGRQRGVAISVKDTGPGISAEHQARLFRPFMQIDNTKTRAHDGAGLGLVITRRLAQAMGGDVQVSSKLGHGSTFTLYLPLDMTQSAPAEAA</sequence>
<dbReference type="OrthoDB" id="7178349at2"/>
<gene>
    <name evidence="10" type="ORF">ATE48_04170</name>
</gene>
<keyword evidence="11" id="KW-1185">Reference proteome</keyword>
<dbReference type="FunCoup" id="A0A1B1AF38">
    <property type="interactions" value="161"/>
</dbReference>
<keyword evidence="4" id="KW-0808">Transferase</keyword>
<dbReference type="GO" id="GO:0000155">
    <property type="term" value="F:phosphorelay sensor kinase activity"/>
    <property type="evidence" value="ECO:0007669"/>
    <property type="project" value="InterPro"/>
</dbReference>
<keyword evidence="5" id="KW-0418">Kinase</keyword>
<dbReference type="EC" id="2.7.13.3" evidence="2"/>
<keyword evidence="6" id="KW-0902">Two-component regulatory system</keyword>
<protein>
    <recommendedName>
        <fullName evidence="2">histidine kinase</fullName>
        <ecNumber evidence="2">2.7.13.3</ecNumber>
    </recommendedName>
</protein>
<dbReference type="InterPro" id="IPR050736">
    <property type="entry name" value="Sensor_HK_Regulatory"/>
</dbReference>
<feature type="coiled-coil region" evidence="7">
    <location>
        <begin position="200"/>
        <end position="227"/>
    </location>
</feature>
<dbReference type="PANTHER" id="PTHR43711:SF26">
    <property type="entry name" value="SENSOR HISTIDINE KINASE RCSC"/>
    <property type="match status" value="1"/>
</dbReference>
<dbReference type="SMART" id="SM00388">
    <property type="entry name" value="HisKA"/>
    <property type="match status" value="1"/>
</dbReference>
<evidence type="ECO:0000256" key="5">
    <source>
        <dbReference type="ARBA" id="ARBA00022777"/>
    </source>
</evidence>
<dbReference type="PRINTS" id="PR00344">
    <property type="entry name" value="BCTRLSENSOR"/>
</dbReference>
<dbReference type="KEGG" id="cbot:ATE48_04170"/>
<evidence type="ECO:0000256" key="1">
    <source>
        <dbReference type="ARBA" id="ARBA00000085"/>
    </source>
</evidence>
<dbReference type="InterPro" id="IPR036890">
    <property type="entry name" value="HATPase_C_sf"/>
</dbReference>
<dbReference type="InterPro" id="IPR036097">
    <property type="entry name" value="HisK_dim/P_sf"/>
</dbReference>
<evidence type="ECO:0000256" key="4">
    <source>
        <dbReference type="ARBA" id="ARBA00022679"/>
    </source>
</evidence>
<evidence type="ECO:0000259" key="9">
    <source>
        <dbReference type="PROSITE" id="PS50109"/>
    </source>
</evidence>
<keyword evidence="8" id="KW-0472">Membrane</keyword>
<evidence type="ECO:0000256" key="6">
    <source>
        <dbReference type="ARBA" id="ARBA00023012"/>
    </source>
</evidence>
<dbReference type="PANTHER" id="PTHR43711">
    <property type="entry name" value="TWO-COMPONENT HISTIDINE KINASE"/>
    <property type="match status" value="1"/>
</dbReference>
<dbReference type="Gene3D" id="3.30.565.10">
    <property type="entry name" value="Histidine kinase-like ATPase, C-terminal domain"/>
    <property type="match status" value="1"/>
</dbReference>
<dbReference type="STRING" id="1759059.ATE48_04170"/>
<evidence type="ECO:0000256" key="8">
    <source>
        <dbReference type="SAM" id="Phobius"/>
    </source>
</evidence>
<name>A0A1B1AF38_9PROT</name>
<dbReference type="Pfam" id="PF00512">
    <property type="entry name" value="HisKA"/>
    <property type="match status" value="1"/>
</dbReference>
<comment type="catalytic activity">
    <reaction evidence="1">
        <text>ATP + protein L-histidine = ADP + protein N-phospho-L-histidine.</text>
        <dbReference type="EC" id="2.7.13.3"/>
    </reaction>
</comment>
<evidence type="ECO:0000256" key="2">
    <source>
        <dbReference type="ARBA" id="ARBA00012438"/>
    </source>
</evidence>
<dbReference type="FunFam" id="3.30.565.10:FF:000010">
    <property type="entry name" value="Sensor histidine kinase RcsC"/>
    <property type="match status" value="1"/>
</dbReference>
<feature type="transmembrane region" description="Helical" evidence="8">
    <location>
        <begin position="47"/>
        <end position="65"/>
    </location>
</feature>
<dbReference type="InterPro" id="IPR004358">
    <property type="entry name" value="Sig_transdc_His_kin-like_C"/>
</dbReference>
<dbReference type="InterPro" id="IPR005467">
    <property type="entry name" value="His_kinase_dom"/>
</dbReference>
<dbReference type="InParanoid" id="A0A1B1AF38"/>
<dbReference type="CDD" id="cd16922">
    <property type="entry name" value="HATPase_EvgS-ArcB-TorS-like"/>
    <property type="match status" value="1"/>
</dbReference>
<dbReference type="SMART" id="SM00387">
    <property type="entry name" value="HATPase_c"/>
    <property type="match status" value="1"/>
</dbReference>
<feature type="transmembrane region" description="Helical" evidence="8">
    <location>
        <begin position="168"/>
        <end position="186"/>
    </location>
</feature>
<dbReference type="AlphaFoldDB" id="A0A1B1AF38"/>
<dbReference type="RefSeq" id="WP_066768097.1">
    <property type="nucleotide sequence ID" value="NZ_CP013244.1"/>
</dbReference>
<dbReference type="SUPFAM" id="SSF47384">
    <property type="entry name" value="Homodimeric domain of signal transducing histidine kinase"/>
    <property type="match status" value="1"/>
</dbReference>
<evidence type="ECO:0000256" key="7">
    <source>
        <dbReference type="SAM" id="Coils"/>
    </source>
</evidence>
<keyword evidence="3" id="KW-0597">Phosphoprotein</keyword>
<dbReference type="Pfam" id="PF02518">
    <property type="entry name" value="HATPase_c"/>
    <property type="match status" value="1"/>
</dbReference>
<accession>A0A1B1AF38</accession>
<feature type="transmembrane region" description="Helical" evidence="8">
    <location>
        <begin position="144"/>
        <end position="162"/>
    </location>
</feature>
<organism evidence="10 11">
    <name type="scientific">Candidatus Viadribacter manganicus</name>
    <dbReference type="NCBI Taxonomy" id="1759059"/>
    <lineage>
        <taxon>Bacteria</taxon>
        <taxon>Pseudomonadati</taxon>
        <taxon>Pseudomonadota</taxon>
        <taxon>Alphaproteobacteria</taxon>
        <taxon>Hyphomonadales</taxon>
        <taxon>Hyphomonadaceae</taxon>
        <taxon>Candidatus Viadribacter</taxon>
    </lineage>
</organism>
<keyword evidence="8" id="KW-1133">Transmembrane helix</keyword>
<feature type="transmembrane region" description="Helical" evidence="8">
    <location>
        <begin position="120"/>
        <end position="139"/>
    </location>
</feature>
<evidence type="ECO:0000313" key="11">
    <source>
        <dbReference type="Proteomes" id="UP000092498"/>
    </source>
</evidence>
<dbReference type="InterPro" id="IPR003594">
    <property type="entry name" value="HATPase_dom"/>
</dbReference>
<evidence type="ECO:0000313" key="10">
    <source>
        <dbReference type="EMBL" id="ANP45167.1"/>
    </source>
</evidence>
<dbReference type="SUPFAM" id="SSF55874">
    <property type="entry name" value="ATPase domain of HSP90 chaperone/DNA topoisomerase II/histidine kinase"/>
    <property type="match status" value="1"/>
</dbReference>
<feature type="transmembrane region" description="Helical" evidence="8">
    <location>
        <begin position="94"/>
        <end position="114"/>
    </location>
</feature>
<dbReference type="CDD" id="cd00082">
    <property type="entry name" value="HisKA"/>
    <property type="match status" value="1"/>
</dbReference>
<keyword evidence="8" id="KW-0812">Transmembrane</keyword>
<reference evidence="10 11" key="1">
    <citation type="submission" date="2015-11" db="EMBL/GenBank/DDBJ databases">
        <title>Whole-Genome Sequence of Candidatus Oderbacter manganicum from the National Park Lower Oder Valley, Germany.</title>
        <authorList>
            <person name="Braun B."/>
            <person name="Liere K."/>
            <person name="Szewzyk U."/>
        </authorList>
    </citation>
    <scope>NUCLEOTIDE SEQUENCE [LARGE SCALE GENOMIC DNA]</scope>
    <source>
        <strain evidence="10 11">OTSz_A_272</strain>
    </source>
</reference>
<evidence type="ECO:0000256" key="3">
    <source>
        <dbReference type="ARBA" id="ARBA00022553"/>
    </source>
</evidence>
<keyword evidence="7" id="KW-0175">Coiled coil</keyword>
<feature type="domain" description="Histidine kinase" evidence="9">
    <location>
        <begin position="241"/>
        <end position="463"/>
    </location>
</feature>
<dbReference type="Proteomes" id="UP000092498">
    <property type="component" value="Chromosome"/>
</dbReference>